<dbReference type="GeneID" id="63209634"/>
<evidence type="ECO:0000313" key="1">
    <source>
        <dbReference type="EMBL" id="ASW31536.1"/>
    </source>
</evidence>
<dbReference type="Proteomes" id="UP000225984">
    <property type="component" value="Segment"/>
</dbReference>
<organism evidence="1 2">
    <name type="scientific">Mycobacterium phage GuuelaD</name>
    <dbReference type="NCBI Taxonomy" id="2015819"/>
    <lineage>
        <taxon>Viruses</taxon>
        <taxon>Duplodnaviria</taxon>
        <taxon>Heunggongvirae</taxon>
        <taxon>Uroviricota</taxon>
        <taxon>Caudoviricetes</taxon>
        <taxon>Vilmaviridae</taxon>
        <taxon>Lclasvirinae</taxon>
        <taxon>Faithunavirus</taxon>
        <taxon>Faithunavirus guuelaD</taxon>
    </lineage>
</organism>
<reference evidence="1 2" key="1">
    <citation type="submission" date="2017-06" db="EMBL/GenBank/DDBJ databases">
        <authorList>
            <person name="Apiz-Saab J."/>
            <person name="Gonzalez-Montes K.M."/>
            <person name="Diaz-Perez J."/>
            <person name="Fuentes-Cruz G.A."/>
            <person name="Fuster-Rivera J.M."/>
            <person name="Gonzalez-Espada L.V."/>
            <person name="Gonzalez-Perez P.D."/>
            <person name="Hernandez-Morales C.S."/>
            <person name="Hernandez-Rivera R."/>
            <person name="Herrera-DelValle R.J."/>
            <person name="Jaramillo-Criado J.A."/>
            <person name="Lama-Diaz J.M."/>
            <person name="Llavona-Feo P.M."/>
            <person name="Medina-Barreto M.A."/>
            <person name="Melendez-Ortiz M.Y."/>
            <person name="Melendez-Rivera C.M."/>
            <person name="Mercado-Andino A.K."/>
            <person name="Mercado-Delgado A.J."/>
            <person name="Ortiz-DeArmas J.I."/>
            <person name="Ortiz-Ortiz C.P."/>
            <person name="Quesada-Gordillo A.M."/>
            <person name="Fernandez-Martinez M."/>
            <person name="Vazquez E."/>
            <person name="Rubin M.R."/>
            <person name="Stoner T.H."/>
            <person name="Garlena R.A."/>
            <person name="Russell D.A."/>
            <person name="Pope W.H."/>
            <person name="Jacobs-Sera D."/>
            <person name="Hatfull G.F."/>
        </authorList>
    </citation>
    <scope>NUCLEOTIDE SEQUENCE [LARGE SCALE GENOMIC DNA]</scope>
</reference>
<sequence>MYGDVVTTFAKIMDALHEAEMGARLFDGERLRRAAATLSGLASSYPPDQCQSCGEDAYFHDDVGEYFHREDADKRSPCRYGDGPVAKLT</sequence>
<keyword evidence="2" id="KW-1185">Reference proteome</keyword>
<dbReference type="RefSeq" id="YP_010013071.1">
    <property type="nucleotide sequence ID" value="NC_053508.1"/>
</dbReference>
<protein>
    <submittedName>
        <fullName evidence="1">Uncharacterized protein</fullName>
    </submittedName>
</protein>
<proteinExistence type="predicted"/>
<name>A0A286MQL1_9CAUD</name>
<gene>
    <name evidence="1" type="primary">105</name>
    <name evidence="1" type="ORF">SEA_GUUELAD_105</name>
</gene>
<accession>A0A286MQL1</accession>
<dbReference type="EMBL" id="MF324910">
    <property type="protein sequence ID" value="ASW31536.1"/>
    <property type="molecule type" value="Genomic_DNA"/>
</dbReference>
<dbReference type="KEGG" id="vg:63209634"/>
<evidence type="ECO:0000313" key="2">
    <source>
        <dbReference type="Proteomes" id="UP000225984"/>
    </source>
</evidence>